<evidence type="ECO:0000256" key="1">
    <source>
        <dbReference type="SAM" id="MobiDB-lite"/>
    </source>
</evidence>
<reference evidence="2" key="1">
    <citation type="submission" date="2015-04" db="UniProtKB">
        <authorList>
            <consortium name="EnsemblPlants"/>
        </authorList>
    </citation>
    <scope>IDENTIFICATION</scope>
</reference>
<protein>
    <submittedName>
        <fullName evidence="2">Uncharacterized protein</fullName>
    </submittedName>
</protein>
<dbReference type="AlphaFoldDB" id="A0A0E0LZQ6"/>
<keyword evidence="3" id="KW-1185">Reference proteome</keyword>
<organism evidence="2">
    <name type="scientific">Oryza punctata</name>
    <name type="common">Red rice</name>
    <dbReference type="NCBI Taxonomy" id="4537"/>
    <lineage>
        <taxon>Eukaryota</taxon>
        <taxon>Viridiplantae</taxon>
        <taxon>Streptophyta</taxon>
        <taxon>Embryophyta</taxon>
        <taxon>Tracheophyta</taxon>
        <taxon>Spermatophyta</taxon>
        <taxon>Magnoliopsida</taxon>
        <taxon>Liliopsida</taxon>
        <taxon>Poales</taxon>
        <taxon>Poaceae</taxon>
        <taxon>BOP clade</taxon>
        <taxon>Oryzoideae</taxon>
        <taxon>Oryzeae</taxon>
        <taxon>Oryzinae</taxon>
        <taxon>Oryza</taxon>
    </lineage>
</organism>
<dbReference type="Gramene" id="OPUNC09G04640.1">
    <property type="protein sequence ID" value="OPUNC09G04640.1"/>
    <property type="gene ID" value="OPUNC09G04640"/>
</dbReference>
<dbReference type="EnsemblPlants" id="OPUNC09G04640.1">
    <property type="protein sequence ID" value="OPUNC09G04640.1"/>
    <property type="gene ID" value="OPUNC09G04640"/>
</dbReference>
<reference evidence="2" key="2">
    <citation type="submission" date="2018-05" db="EMBL/GenBank/DDBJ databases">
        <title>OpunRS2 (Oryza punctata Reference Sequence Version 2).</title>
        <authorList>
            <person name="Zhang J."/>
            <person name="Kudrna D."/>
            <person name="Lee S."/>
            <person name="Talag J."/>
            <person name="Welchert J."/>
            <person name="Wing R.A."/>
        </authorList>
    </citation>
    <scope>NUCLEOTIDE SEQUENCE [LARGE SCALE GENOMIC DNA]</scope>
</reference>
<evidence type="ECO:0000313" key="2">
    <source>
        <dbReference type="EnsemblPlants" id="OPUNC09G04640.1"/>
    </source>
</evidence>
<accession>A0A0E0LZQ6</accession>
<feature type="region of interest" description="Disordered" evidence="1">
    <location>
        <begin position="129"/>
        <end position="173"/>
    </location>
</feature>
<dbReference type="HOGENOM" id="CLU_1311921_0_0_1"/>
<evidence type="ECO:0000313" key="3">
    <source>
        <dbReference type="Proteomes" id="UP000026962"/>
    </source>
</evidence>
<sequence length="210" mass="23088">MIVAAAPSTPPPPAPATGPGGTILYPPWMDRGGDARRRAMLPPAGDGVVTGSIHRRSVVTDPASTTSTKSTPLPNSRVTRFGRTGALEVHTGELAFFTPSLSRCHAGEAAARRPGLRHTFLAIPHGSQAVSYPAGCRGTASRSDRPPTPTRRRSHRPNPADKPSADGGAAEAAVEARQFWRQRWMRKNQRRRRRWWLRRRREAVTKWRGR</sequence>
<dbReference type="Proteomes" id="UP000026962">
    <property type="component" value="Chromosome 9"/>
</dbReference>
<proteinExistence type="predicted"/>
<feature type="region of interest" description="Disordered" evidence="1">
    <location>
        <begin position="1"/>
        <end position="31"/>
    </location>
</feature>
<name>A0A0E0LZQ6_ORYPU</name>